<gene>
    <name evidence="1" type="ORF">ISF_06647</name>
</gene>
<dbReference type="RefSeq" id="XP_018702739.1">
    <property type="nucleotide sequence ID" value="XM_018850251.1"/>
</dbReference>
<name>A0A167RRN1_CORFA</name>
<dbReference type="GeneID" id="30022939"/>
<organism evidence="1 2">
    <name type="scientific">Cordyceps fumosorosea (strain ARSEF 2679)</name>
    <name type="common">Isaria fumosorosea</name>
    <dbReference type="NCBI Taxonomy" id="1081104"/>
    <lineage>
        <taxon>Eukaryota</taxon>
        <taxon>Fungi</taxon>
        <taxon>Dikarya</taxon>
        <taxon>Ascomycota</taxon>
        <taxon>Pezizomycotina</taxon>
        <taxon>Sordariomycetes</taxon>
        <taxon>Hypocreomycetidae</taxon>
        <taxon>Hypocreales</taxon>
        <taxon>Cordycipitaceae</taxon>
        <taxon>Cordyceps</taxon>
    </lineage>
</organism>
<keyword evidence="2" id="KW-1185">Reference proteome</keyword>
<dbReference type="Proteomes" id="UP000076744">
    <property type="component" value="Unassembled WGS sequence"/>
</dbReference>
<dbReference type="AlphaFoldDB" id="A0A167RRN1"/>
<evidence type="ECO:0000313" key="2">
    <source>
        <dbReference type="Proteomes" id="UP000076744"/>
    </source>
</evidence>
<protein>
    <submittedName>
        <fullName evidence="1">JmjC domain-containing protein</fullName>
    </submittedName>
</protein>
<sequence length="108" mass="12029">MPAASHPQAKFDPISPDLDLRSLVDEVPNLKWAQRVSIGQLRGLGPQEFEKLVLMHVINGGKPLVIEGLDAVLPKWLFSSEWLEKKYDKKGEKRLDPVDSSTAILTAL</sequence>
<accession>A0A167RRN1</accession>
<proteinExistence type="predicted"/>
<reference evidence="1 2" key="1">
    <citation type="journal article" date="2016" name="Genome Biol. Evol.">
        <title>Divergent and convergent evolution of fungal pathogenicity.</title>
        <authorList>
            <person name="Shang Y."/>
            <person name="Xiao G."/>
            <person name="Zheng P."/>
            <person name="Cen K."/>
            <person name="Zhan S."/>
            <person name="Wang C."/>
        </authorList>
    </citation>
    <scope>NUCLEOTIDE SEQUENCE [LARGE SCALE GENOMIC DNA]</scope>
    <source>
        <strain evidence="1 2">ARSEF 2679</strain>
    </source>
</reference>
<dbReference type="OrthoDB" id="298344at2759"/>
<dbReference type="EMBL" id="AZHB01000017">
    <property type="protein sequence ID" value="OAA58864.1"/>
    <property type="molecule type" value="Genomic_DNA"/>
</dbReference>
<comment type="caution">
    <text evidence="1">The sequence shown here is derived from an EMBL/GenBank/DDBJ whole genome shotgun (WGS) entry which is preliminary data.</text>
</comment>
<evidence type="ECO:0000313" key="1">
    <source>
        <dbReference type="EMBL" id="OAA58864.1"/>
    </source>
</evidence>
<dbReference type="STRING" id="1081104.A0A167RRN1"/>